<comment type="caution">
    <text evidence="6">The sequence shown here is derived from an EMBL/GenBank/DDBJ whole genome shotgun (WGS) entry which is preliminary data.</text>
</comment>
<dbReference type="GO" id="GO:0009408">
    <property type="term" value="P:response to heat"/>
    <property type="evidence" value="ECO:0007669"/>
    <property type="project" value="TreeGrafter"/>
</dbReference>
<dbReference type="GO" id="GO:0005737">
    <property type="term" value="C:cytoplasm"/>
    <property type="evidence" value="ECO:0007669"/>
    <property type="project" value="TreeGrafter"/>
</dbReference>
<dbReference type="GO" id="GO:0042026">
    <property type="term" value="P:protein refolding"/>
    <property type="evidence" value="ECO:0007669"/>
    <property type="project" value="TreeGrafter"/>
</dbReference>
<dbReference type="OrthoDB" id="1431247at2759"/>
<dbReference type="EMBL" id="LSRL02000071">
    <property type="protein sequence ID" value="TDG45768.1"/>
    <property type="molecule type" value="Genomic_DNA"/>
</dbReference>
<dbReference type="PROSITE" id="PS01031">
    <property type="entry name" value="SHSP"/>
    <property type="match status" value="1"/>
</dbReference>
<accession>A0A484BAK7</accession>
<dbReference type="STRING" id="7232.A0A484BAK7"/>
<evidence type="ECO:0000256" key="2">
    <source>
        <dbReference type="PROSITE-ProRule" id="PRU00285"/>
    </source>
</evidence>
<dbReference type="GO" id="GO:0051082">
    <property type="term" value="F:unfolded protein binding"/>
    <property type="evidence" value="ECO:0007669"/>
    <property type="project" value="TreeGrafter"/>
</dbReference>
<evidence type="ECO:0000313" key="6">
    <source>
        <dbReference type="EMBL" id="TDG45768.1"/>
    </source>
</evidence>
<dbReference type="InterPro" id="IPR002068">
    <property type="entry name" value="A-crystallin/Hsp20_dom"/>
</dbReference>
<dbReference type="Gene3D" id="2.60.40.790">
    <property type="match status" value="1"/>
</dbReference>
<dbReference type="CDD" id="cd06526">
    <property type="entry name" value="metazoan_ACD"/>
    <property type="match status" value="1"/>
</dbReference>
<dbReference type="PANTHER" id="PTHR45640">
    <property type="entry name" value="HEAT SHOCK PROTEIN HSP-12.2-RELATED"/>
    <property type="match status" value="1"/>
</dbReference>
<evidence type="ECO:0000256" key="1">
    <source>
        <dbReference type="ARBA" id="ARBA00023016"/>
    </source>
</evidence>
<dbReference type="GO" id="GO:0005634">
    <property type="term" value="C:nucleus"/>
    <property type="evidence" value="ECO:0007669"/>
    <property type="project" value="TreeGrafter"/>
</dbReference>
<feature type="compositionally biased region" description="Polar residues" evidence="4">
    <location>
        <begin position="202"/>
        <end position="211"/>
    </location>
</feature>
<feature type="region of interest" description="Disordered" evidence="4">
    <location>
        <begin position="184"/>
        <end position="211"/>
    </location>
</feature>
<dbReference type="Proteomes" id="UP000295192">
    <property type="component" value="Unassembled WGS sequence"/>
</dbReference>
<evidence type="ECO:0000259" key="5">
    <source>
        <dbReference type="PROSITE" id="PS01031"/>
    </source>
</evidence>
<evidence type="ECO:0000256" key="3">
    <source>
        <dbReference type="RuleBase" id="RU003616"/>
    </source>
</evidence>
<reference evidence="6 7" key="1">
    <citation type="journal article" date="2019" name="J. Hered.">
        <title>An Improved Genome Assembly for Drosophila navojoa, the Basal Species in the mojavensis Cluster.</title>
        <authorList>
            <person name="Vanderlinde T."/>
            <person name="Dupim E.G."/>
            <person name="Nazario-Yepiz N.O."/>
            <person name="Carvalho A.B."/>
        </authorList>
    </citation>
    <scope>NUCLEOTIDE SEQUENCE [LARGE SCALE GENOMIC DNA]</scope>
    <source>
        <strain evidence="6">Navoj_Jal97</strain>
        <tissue evidence="6">Whole organism</tissue>
    </source>
</reference>
<gene>
    <name evidence="6" type="ORF">AWZ03_007802</name>
</gene>
<evidence type="ECO:0000313" key="7">
    <source>
        <dbReference type="Proteomes" id="UP000295192"/>
    </source>
</evidence>
<dbReference type="PRINTS" id="PR00299">
    <property type="entry name" value="ACRYSTALLIN"/>
</dbReference>
<evidence type="ECO:0000256" key="4">
    <source>
        <dbReference type="SAM" id="MobiDB-lite"/>
    </source>
</evidence>
<dbReference type="Pfam" id="PF00011">
    <property type="entry name" value="HSP20"/>
    <property type="match status" value="1"/>
</dbReference>
<proteinExistence type="inferred from homology"/>
<comment type="similarity">
    <text evidence="2 3">Belongs to the small heat shock protein (HSP20) family.</text>
</comment>
<dbReference type="PANTHER" id="PTHR45640:SF13">
    <property type="entry name" value="HEAT SHOCK PROTEIN 22-RELATED"/>
    <property type="match status" value="1"/>
</dbReference>
<sequence length="211" mass="23507">MSLSHLITLVDALNEPRNPVYDFGMGMNPLQFQTRGMNSSLLSPWQCPHPECPTSPVGKILANRRGRGDMSKLANGELDAWSMPVAQVGKDGYQVCMDVSQFTPRELNVKVADNWITVEGKHEEREDGHGYISRHFVRRYALPKGYDGDKVISSLSSDGILSVSVPKPQPNEDKTKERVVQIQQVGPAHLNIKRNEEESKPKTPTNGNNTK</sequence>
<feature type="domain" description="SHSP" evidence="5">
    <location>
        <begin position="74"/>
        <end position="183"/>
    </location>
</feature>
<protein>
    <recommendedName>
        <fullName evidence="5">SHSP domain-containing protein</fullName>
    </recommendedName>
</protein>
<dbReference type="OMA" id="SPWQCPH"/>
<keyword evidence="1" id="KW-0346">Stress response</keyword>
<name>A0A484BAK7_DRONA</name>
<dbReference type="AlphaFoldDB" id="A0A484BAK7"/>
<organism evidence="6 7">
    <name type="scientific">Drosophila navojoa</name>
    <name type="common">Fruit fly</name>
    <dbReference type="NCBI Taxonomy" id="7232"/>
    <lineage>
        <taxon>Eukaryota</taxon>
        <taxon>Metazoa</taxon>
        <taxon>Ecdysozoa</taxon>
        <taxon>Arthropoda</taxon>
        <taxon>Hexapoda</taxon>
        <taxon>Insecta</taxon>
        <taxon>Pterygota</taxon>
        <taxon>Neoptera</taxon>
        <taxon>Endopterygota</taxon>
        <taxon>Diptera</taxon>
        <taxon>Brachycera</taxon>
        <taxon>Muscomorpha</taxon>
        <taxon>Ephydroidea</taxon>
        <taxon>Drosophilidae</taxon>
        <taxon>Drosophila</taxon>
    </lineage>
</organism>
<dbReference type="KEGG" id="dnv:108651122"/>
<dbReference type="SUPFAM" id="SSF49764">
    <property type="entry name" value="HSP20-like chaperones"/>
    <property type="match status" value="1"/>
</dbReference>
<dbReference type="InterPro" id="IPR008978">
    <property type="entry name" value="HSP20-like_chaperone"/>
</dbReference>
<dbReference type="InterPro" id="IPR001436">
    <property type="entry name" value="Alpha-crystallin/sHSP_animal"/>
</dbReference>
<keyword evidence="7" id="KW-1185">Reference proteome</keyword>